<evidence type="ECO:0000259" key="1">
    <source>
        <dbReference type="Pfam" id="PF04016"/>
    </source>
</evidence>
<name>A0A842J9R3_9ACTN</name>
<dbReference type="InterPro" id="IPR007161">
    <property type="entry name" value="DUF364"/>
</dbReference>
<feature type="domain" description="DUF4213" evidence="2">
    <location>
        <begin position="33"/>
        <end position="113"/>
    </location>
</feature>
<evidence type="ECO:0000259" key="2">
    <source>
        <dbReference type="Pfam" id="PF13938"/>
    </source>
</evidence>
<dbReference type="EMBL" id="JACMSE010000003">
    <property type="protein sequence ID" value="MBC2888852.1"/>
    <property type="molecule type" value="Genomic_DNA"/>
</dbReference>
<dbReference type="Gene3D" id="3.30.390.100">
    <property type="match status" value="1"/>
</dbReference>
<dbReference type="AlphaFoldDB" id="A0A842J9R3"/>
<dbReference type="RefSeq" id="WP_185904780.1">
    <property type="nucleotide sequence ID" value="NZ_JACMSE010000003.1"/>
</dbReference>
<evidence type="ECO:0000313" key="4">
    <source>
        <dbReference type="Proteomes" id="UP000587396"/>
    </source>
</evidence>
<protein>
    <submittedName>
        <fullName evidence="3">DUF364 domain-containing protein</fullName>
    </submittedName>
</protein>
<feature type="domain" description="Putative heavy-metal chelation" evidence="1">
    <location>
        <begin position="151"/>
        <end position="269"/>
    </location>
</feature>
<dbReference type="Pfam" id="PF04016">
    <property type="entry name" value="DUF364"/>
    <property type="match status" value="1"/>
</dbReference>
<keyword evidence="4" id="KW-1185">Reference proteome</keyword>
<dbReference type="Gene3D" id="3.40.50.11590">
    <property type="match status" value="1"/>
</dbReference>
<reference evidence="3 4" key="1">
    <citation type="submission" date="2020-08" db="EMBL/GenBank/DDBJ databases">
        <authorList>
            <person name="Liu C."/>
            <person name="Sun Q."/>
        </authorList>
    </citation>
    <scope>NUCLEOTIDE SEQUENCE [LARGE SCALE GENOMIC DNA]</scope>
    <source>
        <strain evidence="3 4">N22</strain>
    </source>
</reference>
<comment type="caution">
    <text evidence="3">The sequence shown here is derived from an EMBL/GenBank/DDBJ whole genome shotgun (WGS) entry which is preliminary data.</text>
</comment>
<dbReference type="Pfam" id="PF13938">
    <property type="entry name" value="DUF4213"/>
    <property type="match status" value="1"/>
</dbReference>
<sequence length="286" mass="31638">MGCPEKDCCANNPENDVISFPGTEDHDTPWKFYNHLIGGIPEDIVVRDYCLGTHWSYVETDCGMGVSFTCKGGAKRAYTLDMRGLPLRTVAQLAKSWCFEEATLGVAAINAYYARKELLDPLGATYDEPVELPDGTIRKMDAFELYRPRIEAHPRRNVTVVGHFPHVDRIAEYANLTVLERNCTQALDTPDPACEYVLPKTDFAFVTGVTIINKTAPRLLDLTKNATTVFVGPSVVMSPFLFDWGVDMLAGSVVADPEKVRFAVKNGSGQFFGEALQMTGITRQQA</sequence>
<proteinExistence type="predicted"/>
<organism evidence="3 4">
    <name type="scientific">Gordonibacter massiliensis</name>
    <name type="common">ex Traore et al. 2017</name>
    <dbReference type="NCBI Taxonomy" id="1841863"/>
    <lineage>
        <taxon>Bacteria</taxon>
        <taxon>Bacillati</taxon>
        <taxon>Actinomycetota</taxon>
        <taxon>Coriobacteriia</taxon>
        <taxon>Eggerthellales</taxon>
        <taxon>Eggerthellaceae</taxon>
        <taxon>Gordonibacter</taxon>
    </lineage>
</organism>
<accession>A0A842J9R3</accession>
<gene>
    <name evidence="3" type="ORF">H7313_05740</name>
</gene>
<dbReference type="InterPro" id="IPR025251">
    <property type="entry name" value="DUF4213"/>
</dbReference>
<dbReference type="SUPFAM" id="SSF159713">
    <property type="entry name" value="Dhaf3308-like"/>
    <property type="match status" value="1"/>
</dbReference>
<dbReference type="Proteomes" id="UP000587396">
    <property type="component" value="Unassembled WGS sequence"/>
</dbReference>
<evidence type="ECO:0000313" key="3">
    <source>
        <dbReference type="EMBL" id="MBC2888852.1"/>
    </source>
</evidence>